<dbReference type="RefSeq" id="WP_123697737.1">
    <property type="nucleotide sequence ID" value="NZ_RKHJ01000001.1"/>
</dbReference>
<reference evidence="1 2" key="1">
    <citation type="submission" date="2018-11" db="EMBL/GenBank/DDBJ databases">
        <title>Sequencing the genomes of 1000 actinobacteria strains.</title>
        <authorList>
            <person name="Klenk H.-P."/>
        </authorList>
    </citation>
    <scope>NUCLEOTIDE SEQUENCE [LARGE SCALE GENOMIC DNA]</scope>
    <source>
        <strain evidence="1 2">DSM 9580</strain>
    </source>
</reference>
<evidence type="ECO:0000313" key="1">
    <source>
        <dbReference type="EMBL" id="ROR66792.1"/>
    </source>
</evidence>
<accession>A0A3N2AVK3</accession>
<proteinExistence type="predicted"/>
<dbReference type="AlphaFoldDB" id="A0A3N2AVK3"/>
<name>A0A3N2AVK3_9MICO</name>
<sequence length="127" mass="13962">MSLGTFNDNRTLPIELLRGDIEPGLDARAAARSLERHRAAHAEALQHARNWVEREVLLHKSAVLESELLYVIARLRHLDAIHGELVRGRFIADDPHVQGTAAVAVRFSLTELVASSTSAQQDGVRAA</sequence>
<gene>
    <name evidence="1" type="ORF">EDD26_2187</name>
</gene>
<dbReference type="EMBL" id="RKHJ01000001">
    <property type="protein sequence ID" value="ROR66792.1"/>
    <property type="molecule type" value="Genomic_DNA"/>
</dbReference>
<comment type="caution">
    <text evidence="1">The sequence shown here is derived from an EMBL/GenBank/DDBJ whole genome shotgun (WGS) entry which is preliminary data.</text>
</comment>
<evidence type="ECO:0000313" key="2">
    <source>
        <dbReference type="Proteomes" id="UP000275456"/>
    </source>
</evidence>
<protein>
    <submittedName>
        <fullName evidence="1">Uncharacterized protein</fullName>
    </submittedName>
</protein>
<dbReference type="Proteomes" id="UP000275456">
    <property type="component" value="Unassembled WGS sequence"/>
</dbReference>
<organism evidence="1 2">
    <name type="scientific">Agrococcus jenensis</name>
    <dbReference type="NCBI Taxonomy" id="46353"/>
    <lineage>
        <taxon>Bacteria</taxon>
        <taxon>Bacillati</taxon>
        <taxon>Actinomycetota</taxon>
        <taxon>Actinomycetes</taxon>
        <taxon>Micrococcales</taxon>
        <taxon>Microbacteriaceae</taxon>
        <taxon>Agrococcus</taxon>
    </lineage>
</organism>
<keyword evidence="2" id="KW-1185">Reference proteome</keyword>